<evidence type="ECO:0000313" key="1">
    <source>
        <dbReference type="EMBL" id="KRN56341.1"/>
    </source>
</evidence>
<name>A0A0R2I1E8_CARDV</name>
<dbReference type="Proteomes" id="UP000051658">
    <property type="component" value="Unassembled WGS sequence"/>
</dbReference>
<dbReference type="InterPro" id="IPR036249">
    <property type="entry name" value="Thioredoxin-like_sf"/>
</dbReference>
<accession>A0A0R2I1E8</accession>
<reference evidence="1 2" key="1">
    <citation type="journal article" date="2015" name="Genome Announc.">
        <title>Expanding the biotechnology potential of lactobacilli through comparative genomics of 213 strains and associated genera.</title>
        <authorList>
            <person name="Sun Z."/>
            <person name="Harris H.M."/>
            <person name="McCann A."/>
            <person name="Guo C."/>
            <person name="Argimon S."/>
            <person name="Zhang W."/>
            <person name="Yang X."/>
            <person name="Jeffery I.B."/>
            <person name="Cooney J.C."/>
            <person name="Kagawa T.F."/>
            <person name="Liu W."/>
            <person name="Song Y."/>
            <person name="Salvetti E."/>
            <person name="Wrobel A."/>
            <person name="Rasinkangas P."/>
            <person name="Parkhill J."/>
            <person name="Rea M.C."/>
            <person name="O'Sullivan O."/>
            <person name="Ritari J."/>
            <person name="Douillard F.P."/>
            <person name="Paul Ross R."/>
            <person name="Yang R."/>
            <person name="Briner A.E."/>
            <person name="Felis G.E."/>
            <person name="de Vos W.M."/>
            <person name="Barrangou R."/>
            <person name="Klaenhammer T.R."/>
            <person name="Caufield P.W."/>
            <person name="Cui Y."/>
            <person name="Zhang H."/>
            <person name="O'Toole P.W."/>
        </authorList>
    </citation>
    <scope>NUCLEOTIDE SEQUENCE [LARGE SCALE GENOMIC DNA]</scope>
    <source>
        <strain evidence="1 2">DSM 20623</strain>
    </source>
</reference>
<dbReference type="PATRIC" id="fig|1449336.4.peg.1485"/>
<evidence type="ECO:0000313" key="2">
    <source>
        <dbReference type="Proteomes" id="UP000051658"/>
    </source>
</evidence>
<dbReference type="Pfam" id="PF13743">
    <property type="entry name" value="Thioredoxin_5"/>
    <property type="match status" value="1"/>
</dbReference>
<protein>
    <recommendedName>
        <fullName evidence="3">Dithiol-disulfide isomerase</fullName>
    </recommendedName>
</protein>
<comment type="caution">
    <text evidence="1">The sequence shown here is derived from an EMBL/GenBank/DDBJ whole genome shotgun (WGS) entry which is preliminary data.</text>
</comment>
<sequence length="235" mass="27235">MRTQPQNSKANTPDFKQIIEIYLFINPLGSKCYQAEKELLTFIESKTDKKVHFRFIPFHNLQTVSNYMRFHQLPEKNLDLRNEICNNTYGACLAYKAALMQGKKKGRTFLMNLQKAIVEDKCVFNETLLKTIAQQSQLDVEMFLEDKQSDFAKRDYEKDQQIAREMTIQCTPSLVLFDNQTDDYGLLLDNECISLDLVNKLCDSSSSIRDNHKKIMSQDTLVTTITENHLRVLGS</sequence>
<keyword evidence="2" id="KW-1185">Reference proteome</keyword>
<organism evidence="1 2">
    <name type="scientific">Carnobacterium divergens DSM 20623</name>
    <dbReference type="NCBI Taxonomy" id="1449336"/>
    <lineage>
        <taxon>Bacteria</taxon>
        <taxon>Bacillati</taxon>
        <taxon>Bacillota</taxon>
        <taxon>Bacilli</taxon>
        <taxon>Lactobacillales</taxon>
        <taxon>Carnobacteriaceae</taxon>
        <taxon>Carnobacterium</taxon>
    </lineage>
</organism>
<dbReference type="CDD" id="cd03025">
    <property type="entry name" value="DsbA_FrnE_like"/>
    <property type="match status" value="1"/>
</dbReference>
<dbReference type="RefSeq" id="WP_034570385.1">
    <property type="nucleotide sequence ID" value="NZ_JQBS01000032.1"/>
</dbReference>
<gene>
    <name evidence="1" type="ORF">IV74_GL001455</name>
</gene>
<proteinExistence type="predicted"/>
<evidence type="ECO:0008006" key="3">
    <source>
        <dbReference type="Google" id="ProtNLM"/>
    </source>
</evidence>
<dbReference type="EMBL" id="JQBS01000032">
    <property type="protein sequence ID" value="KRN56341.1"/>
    <property type="molecule type" value="Genomic_DNA"/>
</dbReference>
<dbReference type="GeneID" id="89588594"/>
<dbReference type="AlphaFoldDB" id="A0A0R2I1E8"/>
<dbReference type="eggNOG" id="COG2761">
    <property type="taxonomic scope" value="Bacteria"/>
</dbReference>
<dbReference type="SUPFAM" id="SSF52833">
    <property type="entry name" value="Thioredoxin-like"/>
    <property type="match status" value="1"/>
</dbReference>
<dbReference type="Gene3D" id="3.40.30.10">
    <property type="entry name" value="Glutaredoxin"/>
    <property type="match status" value="1"/>
</dbReference>